<dbReference type="InterPro" id="IPR036388">
    <property type="entry name" value="WH-like_DNA-bd_sf"/>
</dbReference>
<dbReference type="InterPro" id="IPR011681">
    <property type="entry name" value="GcrA"/>
</dbReference>
<dbReference type="AlphaFoldDB" id="A0A506U434"/>
<dbReference type="Gene3D" id="1.10.10.10">
    <property type="entry name" value="Winged helix-like DNA-binding domain superfamily/Winged helix DNA-binding domain"/>
    <property type="match status" value="1"/>
</dbReference>
<protein>
    <recommendedName>
        <fullName evidence="3">GcrA cell cycle regulator</fullName>
    </recommendedName>
</protein>
<dbReference type="InterPro" id="IPR009057">
    <property type="entry name" value="Homeodomain-like_sf"/>
</dbReference>
<dbReference type="Pfam" id="PF07750">
    <property type="entry name" value="GcrA"/>
    <property type="match status" value="1"/>
</dbReference>
<reference evidence="1 2" key="1">
    <citation type="submission" date="2019-06" db="EMBL/GenBank/DDBJ databases">
        <authorList>
            <person name="Li M."/>
        </authorList>
    </citation>
    <scope>NUCLEOTIDE SEQUENCE [LARGE SCALE GENOMIC DNA]</scope>
    <source>
        <strain evidence="1 2">BGMRC2036</strain>
    </source>
</reference>
<organism evidence="1 2">
    <name type="scientific">Martelella alba</name>
    <dbReference type="NCBI Taxonomy" id="2590451"/>
    <lineage>
        <taxon>Bacteria</taxon>
        <taxon>Pseudomonadati</taxon>
        <taxon>Pseudomonadota</taxon>
        <taxon>Alphaproteobacteria</taxon>
        <taxon>Hyphomicrobiales</taxon>
        <taxon>Aurantimonadaceae</taxon>
        <taxon>Martelella</taxon>
    </lineage>
</organism>
<evidence type="ECO:0008006" key="3">
    <source>
        <dbReference type="Google" id="ProtNLM"/>
    </source>
</evidence>
<comment type="caution">
    <text evidence="1">The sequence shown here is derived from an EMBL/GenBank/DDBJ whole genome shotgun (WGS) entry which is preliminary data.</text>
</comment>
<dbReference type="EMBL" id="VHLG01000012">
    <property type="protein sequence ID" value="TPW28590.1"/>
    <property type="molecule type" value="Genomic_DNA"/>
</dbReference>
<keyword evidence="2" id="KW-1185">Reference proteome</keyword>
<accession>A0A506U434</accession>
<gene>
    <name evidence="1" type="ORF">FJU08_17455</name>
</gene>
<dbReference type="OrthoDB" id="8377594at2"/>
<dbReference type="SUPFAM" id="SSF46689">
    <property type="entry name" value="Homeodomain-like"/>
    <property type="match status" value="1"/>
</dbReference>
<proteinExistence type="predicted"/>
<sequence length="229" mass="25590">MGCRRMIWTDKNIQTAAELSRSGLSYRDIAERFGVSRGSVAGLANRRRDLFPKAAARAKTEAKPVEAKKPKARAKNYADRFAWDDAKRQRAVSLWKSGKSYREIGDVLGCDRTTVGMLAKRRPDLFPKHEKPKPEPVRKFTKPTARMASFALSFRQKTASGTRRDLSVHAIEGVPSKRFVDVGAHECRFPLVAFDAADGLDVPCCAAETMPGQSWCAHHFRVVFPGRGR</sequence>
<dbReference type="Proteomes" id="UP000318801">
    <property type="component" value="Unassembled WGS sequence"/>
</dbReference>
<evidence type="ECO:0000313" key="2">
    <source>
        <dbReference type="Proteomes" id="UP000318801"/>
    </source>
</evidence>
<name>A0A506U434_9HYPH</name>
<evidence type="ECO:0000313" key="1">
    <source>
        <dbReference type="EMBL" id="TPW28590.1"/>
    </source>
</evidence>